<dbReference type="NCBIfam" id="NF047719">
    <property type="entry name" value="SCO6745_fam_HTH"/>
    <property type="match status" value="1"/>
</dbReference>
<dbReference type="EMBL" id="CP003219">
    <property type="protein sequence ID" value="AEW97293.1"/>
    <property type="molecule type" value="Genomic_DNA"/>
</dbReference>
<dbReference type="InterPro" id="IPR054058">
    <property type="entry name" value="HTH_67"/>
</dbReference>
<dbReference type="Proteomes" id="UP000007842">
    <property type="component" value="Chromosome"/>
</dbReference>
<protein>
    <recommendedName>
        <fullName evidence="3">SalK</fullName>
    </recommendedName>
</protein>
<evidence type="ECO:0008006" key="3">
    <source>
        <dbReference type="Google" id="ProtNLM"/>
    </source>
</evidence>
<dbReference type="STRING" id="1003195.SCATT_49220"/>
<dbReference type="OrthoDB" id="157052at2"/>
<dbReference type="Pfam" id="PF21863">
    <property type="entry name" value="HTH_67"/>
    <property type="match status" value="1"/>
</dbReference>
<accession>G8X0Q4</accession>
<dbReference type="HOGENOM" id="CLU_061724_0_0_11"/>
<organism evidence="1 2">
    <name type="scientific">Streptantibioticus cattleyicolor (strain ATCC 35852 / DSM 46488 / JCM 4925 / NBRC 14057 / NRRL 8057)</name>
    <name type="common">Streptomyces cattleya</name>
    <dbReference type="NCBI Taxonomy" id="1003195"/>
    <lineage>
        <taxon>Bacteria</taxon>
        <taxon>Bacillati</taxon>
        <taxon>Actinomycetota</taxon>
        <taxon>Actinomycetes</taxon>
        <taxon>Kitasatosporales</taxon>
        <taxon>Streptomycetaceae</taxon>
        <taxon>Streptantibioticus</taxon>
    </lineage>
</organism>
<evidence type="ECO:0000313" key="2">
    <source>
        <dbReference type="Proteomes" id="UP000007842"/>
    </source>
</evidence>
<name>F8JZJ2_STREN</name>
<dbReference type="eggNOG" id="COG1846">
    <property type="taxonomic scope" value="Bacteria"/>
</dbReference>
<dbReference type="KEGG" id="scy:SCATT_49220"/>
<proteinExistence type="predicted"/>
<dbReference type="RefSeq" id="WP_014145630.1">
    <property type="nucleotide sequence ID" value="NC_016111.1"/>
</dbReference>
<sequence>MTTLSLRASRRCYNALNPLHSAFYFAPEHDEEFAALGLEAGSMAYFAGRAAPMGAVGAGVVTATFYNFSPALVGHHIPRAWQAAAPERVLETRVRITDKYLTRLLGPEVIASRRMAETAELALRATEACERPGRPLYAANADLPAPDAPHLALWHAVTLLREHRGDGHIAALVQAELDGLEALVTHSATGKGFTPHFFQTTRGWTARQWADAEDRLRERGLLDEAGDLTEHGQELRRAIEADTDRLAFAPYRHLGQDAVERLTELVTPFTQEMLSSDALPMDHFGR</sequence>
<accession>F8JZJ2</accession>
<dbReference type="AlphaFoldDB" id="F8JZJ2"/>
<evidence type="ECO:0000313" key="1">
    <source>
        <dbReference type="EMBL" id="AEW97293.1"/>
    </source>
</evidence>
<dbReference type="KEGG" id="sct:SCAT_4926"/>
<keyword evidence="2" id="KW-1185">Reference proteome</keyword>
<dbReference type="PATRIC" id="fig|1003195.11.peg.6356"/>
<gene>
    <name evidence="1" type="ordered locus">SCATT_49220</name>
</gene>
<reference evidence="2" key="1">
    <citation type="submission" date="2011-12" db="EMBL/GenBank/DDBJ databases">
        <title>Complete genome sequence of Streptomyces cattleya strain DSM 46488.</title>
        <authorList>
            <person name="Ou H.-Y."/>
            <person name="Li P."/>
            <person name="Zhao C."/>
            <person name="O'Hagan D."/>
            <person name="Deng Z."/>
        </authorList>
    </citation>
    <scope>NUCLEOTIDE SEQUENCE [LARGE SCALE GENOMIC DNA]</scope>
    <source>
        <strain evidence="2">ATCC 35852 / DSM 46488 / JCM 4925 / NBRC 14057 / NRRL 8057</strain>
    </source>
</reference>